<dbReference type="RefSeq" id="WP_059138201.1">
    <property type="nucleotide sequence ID" value="NZ_LMBR01000008.1"/>
</dbReference>
<comment type="caution">
    <text evidence="1">The sequence shown here is derived from an EMBL/GenBank/DDBJ whole genome shotgun (WGS) entry which is preliminary data.</text>
</comment>
<dbReference type="AlphaFoldDB" id="A0A101JTU3"/>
<dbReference type="Proteomes" id="UP000053937">
    <property type="component" value="Unassembled WGS sequence"/>
</dbReference>
<dbReference type="EMBL" id="LMBR01000008">
    <property type="protein sequence ID" value="KUL32945.1"/>
    <property type="molecule type" value="Genomic_DNA"/>
</dbReference>
<gene>
    <name evidence="1" type="ORF">ASB62_00860</name>
</gene>
<reference evidence="1 2" key="1">
    <citation type="submission" date="2015-10" db="EMBL/GenBank/DDBJ databases">
        <title>Draft Genome Sequence of Chlorobium limicola strain Frasassi Growing under Artificial Lighting in the Frasassi Cave System.</title>
        <authorList>
            <person name="Mansor M."/>
            <person name="Macalady J."/>
        </authorList>
    </citation>
    <scope>NUCLEOTIDE SEQUENCE [LARGE SCALE GENOMIC DNA]</scope>
    <source>
        <strain evidence="1 2">Frasassi</strain>
    </source>
</reference>
<name>A0A101JTU3_CHLLI</name>
<sequence>MAVFTRRRFLAGALALGMSRFPFPLIAEPADCRTRRGLVLLVDFPGGSHAVTEDFVTERFRKVSTYIREMSYGKACAEFDFTNWLLLPDPVSSYSISPANLKVDKSRLFRLVQDAIDAADDGYAFSGYDYVVIFMRASMQDYGMVGLCGYPGMLGWKSELLFRTTHRGQLVPNGVAIFTSSAHVGTLFHDIAHVWGGVVNGKRTVPCLYDHDLQERYPTRQTGFEHTLINMGYWDPMSCHLYKPNVAPPGISSWTKLRLGWIPREKIRDVDPSVPIEVMLGPLENGDSETLVIRIRLTASRYILVENRQPIGLFDSVLPMHGVLIMKADDDIAECRNGKAPVRLIDANPHVKTLLGAAFDLRGTSRYVDTESGLEIRLVEKVRNSYRIKISKA</sequence>
<evidence type="ECO:0000313" key="2">
    <source>
        <dbReference type="Proteomes" id="UP000053937"/>
    </source>
</evidence>
<proteinExistence type="predicted"/>
<keyword evidence="2" id="KW-1185">Reference proteome</keyword>
<dbReference type="PANTHER" id="PTHR41775">
    <property type="entry name" value="SECRETED PROTEIN-RELATED"/>
    <property type="match status" value="1"/>
</dbReference>
<evidence type="ECO:0000313" key="1">
    <source>
        <dbReference type="EMBL" id="KUL32945.1"/>
    </source>
</evidence>
<accession>A0A101JTU3</accession>
<dbReference type="OrthoDB" id="9813478at2"/>
<organism evidence="1 2">
    <name type="scientific">Chlorobium limicola</name>
    <dbReference type="NCBI Taxonomy" id="1092"/>
    <lineage>
        <taxon>Bacteria</taxon>
        <taxon>Pseudomonadati</taxon>
        <taxon>Chlorobiota</taxon>
        <taxon>Chlorobiia</taxon>
        <taxon>Chlorobiales</taxon>
        <taxon>Chlorobiaceae</taxon>
        <taxon>Chlorobium/Pelodictyon group</taxon>
        <taxon>Chlorobium</taxon>
    </lineage>
</organism>
<dbReference type="PANTHER" id="PTHR41775:SF1">
    <property type="entry name" value="PEPTIDASE M6-LIKE DOMAIN-CONTAINING PROTEIN"/>
    <property type="match status" value="1"/>
</dbReference>
<protein>
    <submittedName>
        <fullName evidence="1">Uncharacterized protein</fullName>
    </submittedName>
</protein>